<evidence type="ECO:0000313" key="1">
    <source>
        <dbReference type="EMBL" id="KAH7928409.1"/>
    </source>
</evidence>
<accession>A0ACB8BRY4</accession>
<name>A0ACB8BRY4_9AGAM</name>
<proteinExistence type="predicted"/>
<protein>
    <submittedName>
        <fullName evidence="1">Uncharacterized protein</fullName>
    </submittedName>
</protein>
<sequence>MFISRVAIGLLCVVLAGARCTHPKVADGHYALRVYSGPSCTGTFEPFQDAVTKNPYNCNKCQPFSTSGKSAMNDRLKSFVYTSGHHYGILFFRDVNCTSDQRLGNVSLK</sequence>
<gene>
    <name evidence="1" type="ORF">BV22DRAFT_1030709</name>
</gene>
<comment type="caution">
    <text evidence="1">The sequence shown here is derived from an EMBL/GenBank/DDBJ whole genome shotgun (WGS) entry which is preliminary data.</text>
</comment>
<dbReference type="EMBL" id="MU266353">
    <property type="protein sequence ID" value="KAH7928409.1"/>
    <property type="molecule type" value="Genomic_DNA"/>
</dbReference>
<reference evidence="1" key="1">
    <citation type="journal article" date="2021" name="New Phytol.">
        <title>Evolutionary innovations through gain and loss of genes in the ectomycorrhizal Boletales.</title>
        <authorList>
            <person name="Wu G."/>
            <person name="Miyauchi S."/>
            <person name="Morin E."/>
            <person name="Kuo A."/>
            <person name="Drula E."/>
            <person name="Varga T."/>
            <person name="Kohler A."/>
            <person name="Feng B."/>
            <person name="Cao Y."/>
            <person name="Lipzen A."/>
            <person name="Daum C."/>
            <person name="Hundley H."/>
            <person name="Pangilinan J."/>
            <person name="Johnson J."/>
            <person name="Barry K."/>
            <person name="LaButti K."/>
            <person name="Ng V."/>
            <person name="Ahrendt S."/>
            <person name="Min B."/>
            <person name="Choi I.G."/>
            <person name="Park H."/>
            <person name="Plett J.M."/>
            <person name="Magnuson J."/>
            <person name="Spatafora J.W."/>
            <person name="Nagy L.G."/>
            <person name="Henrissat B."/>
            <person name="Grigoriev I.V."/>
            <person name="Yang Z.L."/>
            <person name="Xu J."/>
            <person name="Martin F.M."/>
        </authorList>
    </citation>
    <scope>NUCLEOTIDE SEQUENCE</scope>
    <source>
        <strain evidence="1">KUC20120723A-06</strain>
    </source>
</reference>
<dbReference type="Proteomes" id="UP000790709">
    <property type="component" value="Unassembled WGS sequence"/>
</dbReference>
<keyword evidence="2" id="KW-1185">Reference proteome</keyword>
<organism evidence="1 2">
    <name type="scientific">Leucogyrophana mollusca</name>
    <dbReference type="NCBI Taxonomy" id="85980"/>
    <lineage>
        <taxon>Eukaryota</taxon>
        <taxon>Fungi</taxon>
        <taxon>Dikarya</taxon>
        <taxon>Basidiomycota</taxon>
        <taxon>Agaricomycotina</taxon>
        <taxon>Agaricomycetes</taxon>
        <taxon>Agaricomycetidae</taxon>
        <taxon>Boletales</taxon>
        <taxon>Boletales incertae sedis</taxon>
        <taxon>Leucogyrophana</taxon>
    </lineage>
</organism>
<evidence type="ECO:0000313" key="2">
    <source>
        <dbReference type="Proteomes" id="UP000790709"/>
    </source>
</evidence>